<accession>A0ABY7P9L2</accession>
<evidence type="ECO:0000313" key="8">
    <source>
        <dbReference type="Proteomes" id="UP001212326"/>
    </source>
</evidence>
<feature type="compositionally biased region" description="Pro residues" evidence="5">
    <location>
        <begin position="384"/>
        <end position="393"/>
    </location>
</feature>
<keyword evidence="1" id="KW-0805">Transcription regulation</keyword>
<evidence type="ECO:0000259" key="6">
    <source>
        <dbReference type="Pfam" id="PF04542"/>
    </source>
</evidence>
<dbReference type="Proteomes" id="UP001212326">
    <property type="component" value="Chromosome"/>
</dbReference>
<organism evidence="7 8">
    <name type="scientific">Streptomyces camelliae</name>
    <dbReference type="NCBI Taxonomy" id="3004093"/>
    <lineage>
        <taxon>Bacteria</taxon>
        <taxon>Bacillati</taxon>
        <taxon>Actinomycetota</taxon>
        <taxon>Actinomycetes</taxon>
        <taxon>Kitasatosporales</taxon>
        <taxon>Streptomycetaceae</taxon>
        <taxon>Streptomyces</taxon>
    </lineage>
</organism>
<name>A0ABY7P9L2_9ACTN</name>
<feature type="region of interest" description="Disordered" evidence="5">
    <location>
        <begin position="330"/>
        <end position="398"/>
    </location>
</feature>
<evidence type="ECO:0000256" key="5">
    <source>
        <dbReference type="SAM" id="MobiDB-lite"/>
    </source>
</evidence>
<reference evidence="7 8" key="1">
    <citation type="submission" date="2022-12" db="EMBL/GenBank/DDBJ databases">
        <authorList>
            <person name="Mo P."/>
        </authorList>
    </citation>
    <scope>NUCLEOTIDE SEQUENCE [LARGE SCALE GENOMIC DNA]</scope>
    <source>
        <strain evidence="7 8">HUAS 2-6</strain>
    </source>
</reference>
<evidence type="ECO:0000256" key="1">
    <source>
        <dbReference type="ARBA" id="ARBA00023015"/>
    </source>
</evidence>
<dbReference type="PANTHER" id="PTHR43133">
    <property type="entry name" value="RNA POLYMERASE ECF-TYPE SIGMA FACTO"/>
    <property type="match status" value="1"/>
</dbReference>
<feature type="compositionally biased region" description="Low complexity" evidence="5">
    <location>
        <begin position="330"/>
        <end position="364"/>
    </location>
</feature>
<dbReference type="Pfam" id="PF04542">
    <property type="entry name" value="Sigma70_r2"/>
    <property type="match status" value="1"/>
</dbReference>
<keyword evidence="8" id="KW-1185">Reference proteome</keyword>
<feature type="compositionally biased region" description="Basic and acidic residues" evidence="5">
    <location>
        <begin position="547"/>
        <end position="564"/>
    </location>
</feature>
<dbReference type="EMBL" id="CP115300">
    <property type="protein sequence ID" value="WBO64953.1"/>
    <property type="molecule type" value="Genomic_DNA"/>
</dbReference>
<dbReference type="RefSeq" id="WP_270082589.1">
    <property type="nucleotide sequence ID" value="NZ_CP115300.1"/>
</dbReference>
<protein>
    <submittedName>
        <fullName evidence="7">Sigma-70 family RNA polymerase sigma factor</fullName>
    </submittedName>
</protein>
<sequence length="588" mass="63077">MPRHAAPAADVIAAARAGDRGALEELSSLTLPLVYSVAARAHPYRDDVDDIVQETMMRILRGIGGLERPEAFRSWVITITVNEVRDHIRRRGRRETTGAAFDAAEHRPDPAADFAEGVILNLRLSGQREESVRATRWLDEDDRELLSLWWLETAGRLARAELASALDMTGHQAAVRVQRMKERLHTSRVIVRALAARPACEELTRLTLDWNGVPSGLWRKRLGRHVRQCPRCVRHEDGMLAPEGLLAPLALLPVPAALLAWRPWLSAGTHAAGAGHAGTTATSGSGGSATAGTAGTAGTSLTAKAVVAASALLAVAGGVLVYAAPWSSPSARPATAPTASGPAPAPSLTASASPSRPAPVRGSAVSHPSPRPRYGSVVDTVDSAPPPDRPPAALPHRPQTTVTMTGLKRHLDGYQLVHRGDTVVLRGKGYFTVHWDVMYGLRPGLLTMPSWTGLRGRLFHVASGGGHRMDDRQPGATAGGTWMGNRQQGLITLPPGAQQMWQNEYYYLDGSVTLHLNETQADYNLDVLPSSWQETADDIATPPAPHSADRERYGLVRDTGRDDAPVPQYTTRSTPTDAGTVPQRSVVS</sequence>
<dbReference type="InterPro" id="IPR013325">
    <property type="entry name" value="RNA_pol_sigma_r2"/>
</dbReference>
<dbReference type="NCBIfam" id="TIGR02937">
    <property type="entry name" value="sigma70-ECF"/>
    <property type="match status" value="1"/>
</dbReference>
<feature type="compositionally biased region" description="Polar residues" evidence="5">
    <location>
        <begin position="568"/>
        <end position="588"/>
    </location>
</feature>
<evidence type="ECO:0000313" key="7">
    <source>
        <dbReference type="EMBL" id="WBO64953.1"/>
    </source>
</evidence>
<feature type="compositionally biased region" description="Low complexity" evidence="5">
    <location>
        <begin position="271"/>
        <end position="283"/>
    </location>
</feature>
<feature type="domain" description="RNA polymerase sigma-70 region 2" evidence="6">
    <location>
        <begin position="31"/>
        <end position="94"/>
    </location>
</feature>
<feature type="region of interest" description="Disordered" evidence="5">
    <location>
        <begin position="536"/>
        <end position="588"/>
    </location>
</feature>
<dbReference type="InterPro" id="IPR014284">
    <property type="entry name" value="RNA_pol_sigma-70_dom"/>
</dbReference>
<keyword evidence="2" id="KW-0731">Sigma factor</keyword>
<evidence type="ECO:0000256" key="2">
    <source>
        <dbReference type="ARBA" id="ARBA00023082"/>
    </source>
</evidence>
<evidence type="ECO:0000256" key="3">
    <source>
        <dbReference type="ARBA" id="ARBA00023125"/>
    </source>
</evidence>
<dbReference type="Gene3D" id="1.10.1740.10">
    <property type="match status" value="1"/>
</dbReference>
<proteinExistence type="predicted"/>
<dbReference type="InterPro" id="IPR039425">
    <property type="entry name" value="RNA_pol_sigma-70-like"/>
</dbReference>
<evidence type="ECO:0000256" key="4">
    <source>
        <dbReference type="ARBA" id="ARBA00023163"/>
    </source>
</evidence>
<keyword evidence="3" id="KW-0238">DNA-binding</keyword>
<dbReference type="InterPro" id="IPR007627">
    <property type="entry name" value="RNA_pol_sigma70_r2"/>
</dbReference>
<feature type="region of interest" description="Disordered" evidence="5">
    <location>
        <begin position="271"/>
        <end position="296"/>
    </location>
</feature>
<dbReference type="SUPFAM" id="SSF88946">
    <property type="entry name" value="Sigma2 domain of RNA polymerase sigma factors"/>
    <property type="match status" value="1"/>
</dbReference>
<keyword evidence="4" id="KW-0804">Transcription</keyword>
<gene>
    <name evidence="7" type="ORF">O1G22_20010</name>
</gene>
<dbReference type="PANTHER" id="PTHR43133:SF8">
    <property type="entry name" value="RNA POLYMERASE SIGMA FACTOR HI_1459-RELATED"/>
    <property type="match status" value="1"/>
</dbReference>